<dbReference type="Proteomes" id="UP000808761">
    <property type="component" value="Unassembled WGS sequence"/>
</dbReference>
<evidence type="ECO:0008006" key="3">
    <source>
        <dbReference type="Google" id="ProtNLM"/>
    </source>
</evidence>
<gene>
    <name evidence="1" type="ORF">HZB08_01950</name>
</gene>
<dbReference type="GO" id="GO:0003723">
    <property type="term" value="F:RNA binding"/>
    <property type="evidence" value="ECO:0007669"/>
    <property type="project" value="InterPro"/>
</dbReference>
<organism evidence="1 2">
    <name type="scientific">Candidatus Saganbacteria bacterium</name>
    <dbReference type="NCBI Taxonomy" id="2575572"/>
    <lineage>
        <taxon>Bacteria</taxon>
        <taxon>Bacillati</taxon>
        <taxon>Saganbacteria</taxon>
    </lineage>
</organism>
<protein>
    <recommendedName>
        <fullName evidence="3">Tyrosine--tRNA ligase</fullName>
    </recommendedName>
</protein>
<sequence>MDAHRLIQPGGVSIDGDIIKDEKLMVALDKERMIKVGKRRFLRVGKI</sequence>
<dbReference type="Gene3D" id="3.10.290.10">
    <property type="entry name" value="RNA-binding S4 domain"/>
    <property type="match status" value="1"/>
</dbReference>
<reference evidence="1" key="1">
    <citation type="submission" date="2020-07" db="EMBL/GenBank/DDBJ databases">
        <title>Huge and variable diversity of episymbiotic CPR bacteria and DPANN archaea in groundwater ecosystems.</title>
        <authorList>
            <person name="He C.Y."/>
            <person name="Keren R."/>
            <person name="Whittaker M."/>
            <person name="Farag I.F."/>
            <person name="Doudna J."/>
            <person name="Cate J.H.D."/>
            <person name="Banfield J.F."/>
        </authorList>
    </citation>
    <scope>NUCLEOTIDE SEQUENCE</scope>
    <source>
        <strain evidence="1">NC_groundwater_1860_Pr3_B-0.1um_51_7</strain>
    </source>
</reference>
<name>A0A9D6YVW0_UNCSA</name>
<dbReference type="SUPFAM" id="SSF55174">
    <property type="entry name" value="Alpha-L RNA-binding motif"/>
    <property type="match status" value="1"/>
</dbReference>
<dbReference type="AlphaFoldDB" id="A0A9D6YVW0"/>
<dbReference type="InterPro" id="IPR036986">
    <property type="entry name" value="S4_RNA-bd_sf"/>
</dbReference>
<evidence type="ECO:0000313" key="2">
    <source>
        <dbReference type="Proteomes" id="UP000808761"/>
    </source>
</evidence>
<comment type="caution">
    <text evidence="1">The sequence shown here is derived from an EMBL/GenBank/DDBJ whole genome shotgun (WGS) entry which is preliminary data.</text>
</comment>
<accession>A0A9D6YVW0</accession>
<proteinExistence type="predicted"/>
<dbReference type="EMBL" id="JACRKR010000096">
    <property type="protein sequence ID" value="MBI5078766.1"/>
    <property type="molecule type" value="Genomic_DNA"/>
</dbReference>
<evidence type="ECO:0000313" key="1">
    <source>
        <dbReference type="EMBL" id="MBI5078766.1"/>
    </source>
</evidence>